<dbReference type="AlphaFoldDB" id="A0A6V8JZW0"/>
<dbReference type="EMBL" id="BLPF01000001">
    <property type="protein sequence ID" value="GFJ76800.1"/>
    <property type="molecule type" value="Genomic_DNA"/>
</dbReference>
<keyword evidence="7" id="KW-1185">Reference proteome</keyword>
<dbReference type="PANTHER" id="PTHR11228">
    <property type="entry name" value="RADICAL SAM DOMAIN PROTEIN"/>
    <property type="match status" value="1"/>
</dbReference>
<dbReference type="PANTHER" id="PTHR11228:SF7">
    <property type="entry name" value="PQQA PEPTIDE CYCLASE"/>
    <property type="match status" value="1"/>
</dbReference>
<evidence type="ECO:0000259" key="5">
    <source>
        <dbReference type="Pfam" id="PF04055"/>
    </source>
</evidence>
<keyword evidence="2" id="KW-0479">Metal-binding</keyword>
<dbReference type="GO" id="GO:0046872">
    <property type="term" value="F:metal ion binding"/>
    <property type="evidence" value="ECO:0007669"/>
    <property type="project" value="UniProtKB-KW"/>
</dbReference>
<evidence type="ECO:0000256" key="1">
    <source>
        <dbReference type="ARBA" id="ARBA00022691"/>
    </source>
</evidence>
<keyword evidence="3" id="KW-0408">Iron</keyword>
<keyword evidence="1" id="KW-0949">S-adenosyl-L-methionine</keyword>
<dbReference type="RefSeq" id="WP_173053880.1">
    <property type="nucleotide sequence ID" value="NZ_BAABGO010000012.1"/>
</dbReference>
<dbReference type="GO" id="GO:0033068">
    <property type="term" value="P:macrolide biosynthetic process"/>
    <property type="evidence" value="ECO:0007669"/>
    <property type="project" value="InterPro"/>
</dbReference>
<keyword evidence="4" id="KW-0411">Iron-sulfur</keyword>
<organism evidence="6 7">
    <name type="scientific">Phytohabitans houttuyneae</name>
    <dbReference type="NCBI Taxonomy" id="1076126"/>
    <lineage>
        <taxon>Bacteria</taxon>
        <taxon>Bacillati</taxon>
        <taxon>Actinomycetota</taxon>
        <taxon>Actinomycetes</taxon>
        <taxon>Micromonosporales</taxon>
        <taxon>Micromonosporaceae</taxon>
    </lineage>
</organism>
<dbReference type="InterPro" id="IPR016863">
    <property type="entry name" value="DesII"/>
</dbReference>
<dbReference type="InterPro" id="IPR050377">
    <property type="entry name" value="Radical_SAM_PqqE_MftC-like"/>
</dbReference>
<evidence type="ECO:0000256" key="4">
    <source>
        <dbReference type="ARBA" id="ARBA00023014"/>
    </source>
</evidence>
<sequence length="477" mass="52616">MTTDVQSRDLRDRVLAALRRRPVRPPYEPDLPDDPARTATELVRLTGMYVAEPFLTLEEARRRLGVDRTRLAALLRAFHEVPQLREAVLTGPTQKYWAKTVLPLEQSGSLDAVLRGLPRYPQMIGFYPGPTCMLRCGFCGRLTGVRYETPAIASGNDTFAAIIDELPTDDPERLHISGGLEPLTNPGTGELVRRAAARGFNVTCYTNAFALTPGTLRRQPGLWDLGALRVSLYGTDEGEYTGTTGRAGAFTRVRANLLEYQRAVRRRGHGPALGFNYVILPEQVHRITRLVDLVAELNEACPERPVAFLNLREEYSGRPGAGGLSTEDREELRVALGAFERRVRERAPGLRVDYGYALHALREGTPAVLPRLGHAELRPGAHPQVALQVDPLGNVFLYREAAFPGLARTDRYVAGRVSPAVGLGQVIEEFVASGRRIEAEPGDELFLDGFDQVVTARLRQLESDLAAGWGVARGLLR</sequence>
<dbReference type="SUPFAM" id="SSF102114">
    <property type="entry name" value="Radical SAM enzymes"/>
    <property type="match status" value="1"/>
</dbReference>
<dbReference type="InterPro" id="IPR007197">
    <property type="entry name" value="rSAM"/>
</dbReference>
<dbReference type="InterPro" id="IPR013785">
    <property type="entry name" value="Aldolase_TIM"/>
</dbReference>
<dbReference type="CDD" id="cd01335">
    <property type="entry name" value="Radical_SAM"/>
    <property type="match status" value="1"/>
</dbReference>
<dbReference type="Proteomes" id="UP000482800">
    <property type="component" value="Unassembled WGS sequence"/>
</dbReference>
<dbReference type="Pfam" id="PF04055">
    <property type="entry name" value="Radical_SAM"/>
    <property type="match status" value="1"/>
</dbReference>
<evidence type="ECO:0000313" key="6">
    <source>
        <dbReference type="EMBL" id="GFJ76800.1"/>
    </source>
</evidence>
<evidence type="ECO:0000256" key="2">
    <source>
        <dbReference type="ARBA" id="ARBA00022723"/>
    </source>
</evidence>
<comment type="caution">
    <text evidence="6">The sequence shown here is derived from an EMBL/GenBank/DDBJ whole genome shotgun (WGS) entry which is preliminary data.</text>
</comment>
<dbReference type="Gene3D" id="3.20.20.70">
    <property type="entry name" value="Aldolase class I"/>
    <property type="match status" value="1"/>
</dbReference>
<evidence type="ECO:0000313" key="7">
    <source>
        <dbReference type="Proteomes" id="UP000482800"/>
    </source>
</evidence>
<proteinExistence type="predicted"/>
<accession>A0A6V8JZW0</accession>
<dbReference type="GO" id="GO:0016841">
    <property type="term" value="F:ammonia-lyase activity"/>
    <property type="evidence" value="ECO:0007669"/>
    <property type="project" value="InterPro"/>
</dbReference>
<dbReference type="GO" id="GO:0051539">
    <property type="term" value="F:4 iron, 4 sulfur cluster binding"/>
    <property type="evidence" value="ECO:0007669"/>
    <property type="project" value="InterPro"/>
</dbReference>
<dbReference type="SFLD" id="SFLDS00029">
    <property type="entry name" value="Radical_SAM"/>
    <property type="match status" value="1"/>
</dbReference>
<dbReference type="NCBIfam" id="TIGR04426">
    <property type="entry name" value="rSAM_desII"/>
    <property type="match status" value="1"/>
</dbReference>
<dbReference type="InterPro" id="IPR058240">
    <property type="entry name" value="rSAM_sf"/>
</dbReference>
<name>A0A6V8JZW0_9ACTN</name>
<evidence type="ECO:0000256" key="3">
    <source>
        <dbReference type="ARBA" id="ARBA00023004"/>
    </source>
</evidence>
<reference evidence="6 7" key="1">
    <citation type="submission" date="2020-03" db="EMBL/GenBank/DDBJ databases">
        <title>Whole genome shotgun sequence of Phytohabitans houttuyneae NBRC 108639.</title>
        <authorList>
            <person name="Komaki H."/>
            <person name="Tamura T."/>
        </authorList>
    </citation>
    <scope>NUCLEOTIDE SEQUENCE [LARGE SCALE GENOMIC DNA]</scope>
    <source>
        <strain evidence="6 7">NBRC 108639</strain>
    </source>
</reference>
<gene>
    <name evidence="6" type="ORF">Phou_009800</name>
</gene>
<feature type="domain" description="Radical SAM core" evidence="5">
    <location>
        <begin position="128"/>
        <end position="280"/>
    </location>
</feature>
<reference evidence="6 7" key="2">
    <citation type="submission" date="2020-03" db="EMBL/GenBank/DDBJ databases">
        <authorList>
            <person name="Ichikawa N."/>
            <person name="Kimura A."/>
            <person name="Kitahashi Y."/>
            <person name="Uohara A."/>
        </authorList>
    </citation>
    <scope>NUCLEOTIDE SEQUENCE [LARGE SCALE GENOMIC DNA]</scope>
    <source>
        <strain evidence="6 7">NBRC 108639</strain>
    </source>
</reference>
<protein>
    <recommendedName>
        <fullName evidence="5">Radical SAM core domain-containing protein</fullName>
    </recommendedName>
</protein>